<evidence type="ECO:0000259" key="2">
    <source>
        <dbReference type="Pfam" id="PF11822"/>
    </source>
</evidence>
<dbReference type="Pfam" id="PF11822">
    <property type="entry name" value="BTB_SANBR"/>
    <property type="match status" value="1"/>
</dbReference>
<dbReference type="InterPro" id="IPR045902">
    <property type="entry name" value="SANBR-like"/>
</dbReference>
<organism evidence="3 4">
    <name type="scientific">Oedothorax gibbosus</name>
    <dbReference type="NCBI Taxonomy" id="931172"/>
    <lineage>
        <taxon>Eukaryota</taxon>
        <taxon>Metazoa</taxon>
        <taxon>Ecdysozoa</taxon>
        <taxon>Arthropoda</taxon>
        <taxon>Chelicerata</taxon>
        <taxon>Arachnida</taxon>
        <taxon>Araneae</taxon>
        <taxon>Araneomorphae</taxon>
        <taxon>Entelegynae</taxon>
        <taxon>Araneoidea</taxon>
        <taxon>Linyphiidae</taxon>
        <taxon>Erigoninae</taxon>
        <taxon>Oedothorax</taxon>
    </lineage>
</organism>
<dbReference type="InterPro" id="IPR011333">
    <property type="entry name" value="SKP1/BTB/POZ_sf"/>
</dbReference>
<dbReference type="SUPFAM" id="SSF54695">
    <property type="entry name" value="POZ domain"/>
    <property type="match status" value="1"/>
</dbReference>
<evidence type="ECO:0000256" key="1">
    <source>
        <dbReference type="SAM" id="MobiDB-lite"/>
    </source>
</evidence>
<feature type="region of interest" description="Disordered" evidence="1">
    <location>
        <begin position="19"/>
        <end position="80"/>
    </location>
</feature>
<dbReference type="PANTHER" id="PTHR20946">
    <property type="entry name" value="SANT AND BTB DOMAIN REGULATOR OF CLASS SWITCH RECOMBINATION"/>
    <property type="match status" value="1"/>
</dbReference>
<proteinExistence type="predicted"/>
<dbReference type="PANTHER" id="PTHR20946:SF0">
    <property type="entry name" value="SANT AND BTB DOMAIN REGULATOR OF CLASS SWITCH RECOMBINATION"/>
    <property type="match status" value="1"/>
</dbReference>
<protein>
    <recommendedName>
        <fullName evidence="2">SANT and BTB domain-containing protein</fullName>
    </recommendedName>
</protein>
<evidence type="ECO:0000313" key="3">
    <source>
        <dbReference type="EMBL" id="KAG8197852.1"/>
    </source>
</evidence>
<dbReference type="Proteomes" id="UP000827092">
    <property type="component" value="Unassembled WGS sequence"/>
</dbReference>
<accession>A0AAV6VPU4</accession>
<dbReference type="AlphaFoldDB" id="A0AAV6VPU4"/>
<dbReference type="InterPro" id="IPR021777">
    <property type="entry name" value="SANBR_BTB"/>
</dbReference>
<dbReference type="Gene3D" id="3.30.710.10">
    <property type="entry name" value="Potassium Channel Kv1.1, Chain A"/>
    <property type="match status" value="1"/>
</dbReference>
<sequence>MSETGASLEWIRSEGCISRNTVNMSAPSNPSSRKSASKHSARNLKKTGRPSSARSYGHRSSESSKTTKQPDASGEILSAETDKSAKREISIRVIDDCKTLEETFACPYDILINRMPYFKDCLDMEPEGELTISVHCDIDVFRKIMDYILADSASGNKKFKFDPKYAIHLLVSADFLQMSTLVDECLNYCHRHMNSVIENNCPIGALNDDLLTRLALLFNHREVESLKDPSGRIKEKLYKILLERLLKPDAKLPNQRIIPKFMKCSICEQVFATKLQGHVPCKSKKATIGPRGELLFTHKRDMTWNHDRYLEDQYQACQSWRKIYWRVWGLLNSLVCTTCGINFSCCDFTRCPYHKENITFPTTDQTENVHKPGSFPCCGTKTYKFDPIDPLFLLSGCAYRNHTVNSAKRSTDVFQDMLTYFDLICLPQSSKPQPNENVGLDRITPCHSERALIQWLKALKPNSAELKKVGSKLSVSSDGSGSVNRSAESLAVGISRKEERQPSVFIPLLSTLGQADGAPDAKQVWKPGGSLWHNQDAVREHDSRQMESLMIELQKKQSNFRTRHSSPGSVKSHSSC</sequence>
<keyword evidence="4" id="KW-1185">Reference proteome</keyword>
<feature type="region of interest" description="Disordered" evidence="1">
    <location>
        <begin position="554"/>
        <end position="576"/>
    </location>
</feature>
<evidence type="ECO:0000313" key="4">
    <source>
        <dbReference type="Proteomes" id="UP000827092"/>
    </source>
</evidence>
<dbReference type="EMBL" id="JAFNEN010000049">
    <property type="protein sequence ID" value="KAG8197852.1"/>
    <property type="molecule type" value="Genomic_DNA"/>
</dbReference>
<name>A0AAV6VPU4_9ARAC</name>
<feature type="domain" description="SANT and BTB" evidence="2">
    <location>
        <begin position="90"/>
        <end position="186"/>
    </location>
</feature>
<feature type="compositionally biased region" description="Low complexity" evidence="1">
    <location>
        <begin position="565"/>
        <end position="576"/>
    </location>
</feature>
<gene>
    <name evidence="3" type="ORF">JTE90_020129</name>
</gene>
<feature type="compositionally biased region" description="Basic residues" evidence="1">
    <location>
        <begin position="35"/>
        <end position="48"/>
    </location>
</feature>
<reference evidence="3 4" key="1">
    <citation type="journal article" date="2022" name="Nat. Ecol. Evol.">
        <title>A masculinizing supergene underlies an exaggerated male reproductive morph in a spider.</title>
        <authorList>
            <person name="Hendrickx F."/>
            <person name="De Corte Z."/>
            <person name="Sonet G."/>
            <person name="Van Belleghem S.M."/>
            <person name="Kostlbacher S."/>
            <person name="Vangestel C."/>
        </authorList>
    </citation>
    <scope>NUCLEOTIDE SEQUENCE [LARGE SCALE GENOMIC DNA]</scope>
    <source>
        <strain evidence="3">W744_W776</strain>
    </source>
</reference>
<feature type="compositionally biased region" description="Low complexity" evidence="1">
    <location>
        <begin position="25"/>
        <end position="34"/>
    </location>
</feature>
<comment type="caution">
    <text evidence="3">The sequence shown here is derived from an EMBL/GenBank/DDBJ whole genome shotgun (WGS) entry which is preliminary data.</text>
</comment>